<sequence>GTLASTVRPVAPGTTPAGRAPPLGVAAGALLGFHAGPLRSLKSQTSVPGTSPLYLGVSLYPKDPAALSQFATEVSTPGTAQFGHYLTPGAFAARFGPGRGTLSRVEAAFEGAGFSVVHSYPDGLFLTVRGTAQAAETFFSTRLVTGTGPNGTEMLPATLPTLPLALQPYVQAVTGLDSGTQTFSLPFSSLSGSSSPLQGGTSLITPNEVHSLYGLNSLYNVSSLPRYAQGTSIGILLWGDGFSPQDITTFEQQFYPGSEPPFNYTAVPLDGAPAPSAGAVNDPSHAPFELTLDMEWAEAAAPGSRLVVAYVPDGPAPGYSPSTTQLLDGLSYLVNSAGVSVITESFGSPDSTGTSYQSTADTLFQQAAAEGISVFAASGDDGGEGGTLSNTCQGTVDTMYPASSPWVTGVGGTVPALNGLGTLTSEVAWSHSGGGFSAAYSTPTWQQSGSAYQEIQ</sequence>
<feature type="non-terminal residue" evidence="9">
    <location>
        <position position="1"/>
    </location>
</feature>
<evidence type="ECO:0000256" key="5">
    <source>
        <dbReference type="ARBA" id="ARBA00022825"/>
    </source>
</evidence>
<accession>T1AXZ1</accession>
<dbReference type="InterPro" id="IPR050819">
    <property type="entry name" value="Tripeptidyl-peptidase_I"/>
</dbReference>
<evidence type="ECO:0000259" key="8">
    <source>
        <dbReference type="PROSITE" id="PS51695"/>
    </source>
</evidence>
<reference evidence="9" key="2">
    <citation type="journal article" date="2014" name="ISME J.">
        <title>Microbial stratification in low pH oxic and suboxic macroscopic growths along an acid mine drainage.</title>
        <authorList>
            <person name="Mendez-Garcia C."/>
            <person name="Mesa V."/>
            <person name="Sprenger R.R."/>
            <person name="Richter M."/>
            <person name="Diez M.S."/>
            <person name="Solano J."/>
            <person name="Bargiela R."/>
            <person name="Golyshina O.V."/>
            <person name="Manteca A."/>
            <person name="Ramos J.L."/>
            <person name="Gallego J.R."/>
            <person name="Llorente I."/>
            <person name="Martins Dos Santos V.A."/>
            <person name="Jensen O.N."/>
            <person name="Pelaez A.I."/>
            <person name="Sanchez J."/>
            <person name="Ferrer M."/>
        </authorList>
    </citation>
    <scope>NUCLEOTIDE SEQUENCE</scope>
</reference>
<dbReference type="GO" id="GO:0006508">
    <property type="term" value="P:proteolysis"/>
    <property type="evidence" value="ECO:0007669"/>
    <property type="project" value="UniProtKB-KW"/>
</dbReference>
<feature type="domain" description="Peptidase S53" evidence="8">
    <location>
        <begin position="203"/>
        <end position="456"/>
    </location>
</feature>
<comment type="cofactor">
    <cofactor evidence="1">
        <name>Ca(2+)</name>
        <dbReference type="ChEBI" id="CHEBI:29108"/>
    </cofactor>
</comment>
<protein>
    <submittedName>
        <fullName evidence="9">Peptidase S53 propeptide</fullName>
    </submittedName>
</protein>
<evidence type="ECO:0000256" key="4">
    <source>
        <dbReference type="ARBA" id="ARBA00022801"/>
    </source>
</evidence>
<dbReference type="Pfam" id="PF09286">
    <property type="entry name" value="Pro-kuma_activ"/>
    <property type="match status" value="1"/>
</dbReference>
<proteinExistence type="predicted"/>
<dbReference type="PANTHER" id="PTHR14218:SF15">
    <property type="entry name" value="TRIPEPTIDYL-PEPTIDASE 1"/>
    <property type="match status" value="1"/>
</dbReference>
<dbReference type="PROSITE" id="PS51695">
    <property type="entry name" value="SEDOLISIN"/>
    <property type="match status" value="1"/>
</dbReference>
<evidence type="ECO:0000313" key="9">
    <source>
        <dbReference type="EMBL" id="EQD61213.1"/>
    </source>
</evidence>
<dbReference type="AlphaFoldDB" id="T1AXZ1"/>
<dbReference type="GO" id="GO:0046872">
    <property type="term" value="F:metal ion binding"/>
    <property type="evidence" value="ECO:0007669"/>
    <property type="project" value="UniProtKB-KW"/>
</dbReference>
<dbReference type="InterPro" id="IPR036852">
    <property type="entry name" value="Peptidase_S8/S53_dom_sf"/>
</dbReference>
<keyword evidence="5" id="KW-0720">Serine protease</keyword>
<dbReference type="GO" id="GO:0008240">
    <property type="term" value="F:tripeptidyl-peptidase activity"/>
    <property type="evidence" value="ECO:0007669"/>
    <property type="project" value="TreeGrafter"/>
</dbReference>
<keyword evidence="3" id="KW-0479">Metal-binding</keyword>
<gene>
    <name evidence="9" type="ORF">B1B_07710</name>
</gene>
<feature type="non-terminal residue" evidence="9">
    <location>
        <position position="456"/>
    </location>
</feature>
<dbReference type="SMART" id="SM00944">
    <property type="entry name" value="Pro-kuma_activ"/>
    <property type="match status" value="1"/>
</dbReference>
<dbReference type="PANTHER" id="PTHR14218">
    <property type="entry name" value="PROTEASE S8 TRIPEPTIDYL PEPTIDASE I CLN2"/>
    <property type="match status" value="1"/>
</dbReference>
<keyword evidence="6" id="KW-0106">Calcium</keyword>
<reference evidence="9" key="1">
    <citation type="submission" date="2013-08" db="EMBL/GenBank/DDBJ databases">
        <authorList>
            <person name="Mendez C."/>
            <person name="Richter M."/>
            <person name="Ferrer M."/>
            <person name="Sanchez J."/>
        </authorList>
    </citation>
    <scope>NUCLEOTIDE SEQUENCE</scope>
</reference>
<evidence type="ECO:0000256" key="1">
    <source>
        <dbReference type="ARBA" id="ARBA00001913"/>
    </source>
</evidence>
<keyword evidence="7" id="KW-0865">Zymogen</keyword>
<evidence type="ECO:0000256" key="6">
    <source>
        <dbReference type="ARBA" id="ARBA00022837"/>
    </source>
</evidence>
<evidence type="ECO:0000256" key="7">
    <source>
        <dbReference type="ARBA" id="ARBA00023145"/>
    </source>
</evidence>
<name>T1AXZ1_9ZZZZ</name>
<dbReference type="Gene3D" id="3.40.50.200">
    <property type="entry name" value="Peptidase S8/S53 domain"/>
    <property type="match status" value="1"/>
</dbReference>
<dbReference type="InterPro" id="IPR015366">
    <property type="entry name" value="S53_propep"/>
</dbReference>
<evidence type="ECO:0000256" key="3">
    <source>
        <dbReference type="ARBA" id="ARBA00022723"/>
    </source>
</evidence>
<dbReference type="CDD" id="cd11377">
    <property type="entry name" value="Pro-peptidase_S53"/>
    <property type="match status" value="1"/>
</dbReference>
<dbReference type="SUPFAM" id="SSF54897">
    <property type="entry name" value="Protease propeptides/inhibitors"/>
    <property type="match status" value="1"/>
</dbReference>
<dbReference type="GO" id="GO:0004252">
    <property type="term" value="F:serine-type endopeptidase activity"/>
    <property type="evidence" value="ECO:0007669"/>
    <property type="project" value="InterPro"/>
</dbReference>
<dbReference type="InterPro" id="IPR030400">
    <property type="entry name" value="Sedolisin_dom"/>
</dbReference>
<keyword evidence="4" id="KW-0378">Hydrolase</keyword>
<organism evidence="9">
    <name type="scientific">mine drainage metagenome</name>
    <dbReference type="NCBI Taxonomy" id="410659"/>
    <lineage>
        <taxon>unclassified sequences</taxon>
        <taxon>metagenomes</taxon>
        <taxon>ecological metagenomes</taxon>
    </lineage>
</organism>
<dbReference type="SUPFAM" id="SSF52743">
    <property type="entry name" value="Subtilisin-like"/>
    <property type="match status" value="1"/>
</dbReference>
<comment type="caution">
    <text evidence="9">The sequence shown here is derived from an EMBL/GenBank/DDBJ whole genome shotgun (WGS) entry which is preliminary data.</text>
</comment>
<dbReference type="EMBL" id="AUZY01004923">
    <property type="protein sequence ID" value="EQD61213.1"/>
    <property type="molecule type" value="Genomic_DNA"/>
</dbReference>
<evidence type="ECO:0000256" key="2">
    <source>
        <dbReference type="ARBA" id="ARBA00022670"/>
    </source>
</evidence>
<keyword evidence="2" id="KW-0645">Protease</keyword>